<evidence type="ECO:0000313" key="6">
    <source>
        <dbReference type="Proteomes" id="UP000230971"/>
    </source>
</evidence>
<reference evidence="4 6" key="2">
    <citation type="journal article" date="2017" name="Infect. Genet. Evol.">
        <title>The new phylogeny of the genus Mycobacterium: The old and the news.</title>
        <authorList>
            <person name="Tortoli E."/>
            <person name="Fedrizzi T."/>
            <person name="Meehan C.J."/>
            <person name="Trovato A."/>
            <person name="Grottola A."/>
            <person name="Giacobazzi E."/>
            <person name="Serpini G.F."/>
            <person name="Tagliazucchi S."/>
            <person name="Fabio A."/>
            <person name="Bettua C."/>
            <person name="Bertorelli R."/>
            <person name="Frascaro F."/>
            <person name="De Sanctis V."/>
            <person name="Pecorari M."/>
            <person name="Jousson O."/>
            <person name="Segata N."/>
            <person name="Cirillo D.M."/>
        </authorList>
    </citation>
    <scope>NUCLEOTIDE SEQUENCE [LARGE SCALE GENOMIC DNA]</scope>
    <source>
        <strain evidence="4 6">NCTC 12882</strain>
    </source>
</reference>
<dbReference type="EMBL" id="PDKV01000012">
    <property type="protein sequence ID" value="PIB78834.1"/>
    <property type="molecule type" value="Genomic_DNA"/>
</dbReference>
<dbReference type="AlphaFoldDB" id="A0A1X1RHQ0"/>
<feature type="region of interest" description="Disordered" evidence="1">
    <location>
        <begin position="61"/>
        <end position="97"/>
    </location>
</feature>
<dbReference type="EMBL" id="LQOM01000051">
    <property type="protein sequence ID" value="ORV06412.1"/>
    <property type="molecule type" value="Genomic_DNA"/>
</dbReference>
<evidence type="ECO:0000313" key="3">
    <source>
        <dbReference type="EMBL" id="ORV06412.1"/>
    </source>
</evidence>
<dbReference type="Proteomes" id="UP000193907">
    <property type="component" value="Unassembled WGS sequence"/>
</dbReference>
<gene>
    <name evidence="3" type="ORF">AWB95_22255</name>
    <name evidence="4" type="ORF">CQY23_11810</name>
</gene>
<evidence type="ECO:0000313" key="5">
    <source>
        <dbReference type="Proteomes" id="UP000193907"/>
    </source>
</evidence>
<keyword evidence="2" id="KW-0732">Signal</keyword>
<feature type="chain" id="PRO_5014277337" evidence="2">
    <location>
        <begin position="30"/>
        <end position="216"/>
    </location>
</feature>
<dbReference type="STRING" id="28045.AWB95_22255"/>
<comment type="caution">
    <text evidence="3">The sequence shown here is derived from an EMBL/GenBank/DDBJ whole genome shotgun (WGS) entry which is preliminary data.</text>
</comment>
<evidence type="ECO:0000256" key="1">
    <source>
        <dbReference type="SAM" id="MobiDB-lite"/>
    </source>
</evidence>
<accession>A0A1X1RHQ0</accession>
<dbReference type="RefSeq" id="WP_062540591.1">
    <property type="nucleotide sequence ID" value="NZ_BBUN01000235.1"/>
</dbReference>
<organism evidence="3 5">
    <name type="scientific">Mycobacterium celatum</name>
    <dbReference type="NCBI Taxonomy" id="28045"/>
    <lineage>
        <taxon>Bacteria</taxon>
        <taxon>Bacillati</taxon>
        <taxon>Actinomycetota</taxon>
        <taxon>Actinomycetes</taxon>
        <taxon>Mycobacteriales</taxon>
        <taxon>Mycobacteriaceae</taxon>
        <taxon>Mycobacterium</taxon>
    </lineage>
</organism>
<evidence type="ECO:0000313" key="4">
    <source>
        <dbReference type="EMBL" id="PIB78834.1"/>
    </source>
</evidence>
<sequence length="216" mass="20539">MPTFWTLLRAGAVVVGSSAALLTGGIAHADPAPVPVPDIGQQLVGTAANAPQMLQSVASALGAQPPAPPPLASAGIQVPQPPTGSVPGASSVPGTGSLIPGANSLVSGATTPVSGTAPAAPGTTGIPGLTPAVPATAPATGPAQMMPQAQLNLPQVPFSPVPLPQHLSLPGDLASLAPGGVPVPRGIQQGTTAVSAPGTAAGTSSNPLLFPLSALP</sequence>
<protein>
    <submittedName>
        <fullName evidence="3">Uncharacterized protein</fullName>
    </submittedName>
</protein>
<proteinExistence type="predicted"/>
<reference evidence="3 5" key="1">
    <citation type="submission" date="2016-01" db="EMBL/GenBank/DDBJ databases">
        <title>The new phylogeny of the genus Mycobacterium.</title>
        <authorList>
            <person name="Tarcisio F."/>
            <person name="Conor M."/>
            <person name="Antonella G."/>
            <person name="Elisabetta G."/>
            <person name="Giulia F.S."/>
            <person name="Sara T."/>
            <person name="Anna F."/>
            <person name="Clotilde B."/>
            <person name="Roberto B."/>
            <person name="Veronica D.S."/>
            <person name="Fabio R."/>
            <person name="Monica P."/>
            <person name="Olivier J."/>
            <person name="Enrico T."/>
            <person name="Nicola S."/>
        </authorList>
    </citation>
    <scope>NUCLEOTIDE SEQUENCE [LARGE SCALE GENOMIC DNA]</scope>
    <source>
        <strain evidence="3 5">DSM 44243</strain>
    </source>
</reference>
<name>A0A1X1RHQ0_MYCCE</name>
<dbReference type="Proteomes" id="UP000230971">
    <property type="component" value="Unassembled WGS sequence"/>
</dbReference>
<feature type="region of interest" description="Disordered" evidence="1">
    <location>
        <begin position="109"/>
        <end position="131"/>
    </location>
</feature>
<feature type="signal peptide" evidence="2">
    <location>
        <begin position="1"/>
        <end position="29"/>
    </location>
</feature>
<dbReference type="OrthoDB" id="4641973at2"/>
<keyword evidence="5" id="KW-1185">Reference proteome</keyword>
<evidence type="ECO:0000256" key="2">
    <source>
        <dbReference type="SAM" id="SignalP"/>
    </source>
</evidence>